<dbReference type="Pfam" id="PF00175">
    <property type="entry name" value="NAD_binding_1"/>
    <property type="match status" value="1"/>
</dbReference>
<dbReference type="EC" id="1.14.12.17" evidence="4"/>
<feature type="region of interest" description="Disordered" evidence="12">
    <location>
        <begin position="378"/>
        <end position="420"/>
    </location>
</feature>
<dbReference type="CDD" id="cd06187">
    <property type="entry name" value="O2ase_reductase_like"/>
    <property type="match status" value="1"/>
</dbReference>
<dbReference type="EMBL" id="BAAAUV010000001">
    <property type="protein sequence ID" value="GAA3195378.1"/>
    <property type="molecule type" value="Genomic_DNA"/>
</dbReference>
<evidence type="ECO:0000256" key="12">
    <source>
        <dbReference type="SAM" id="MobiDB-lite"/>
    </source>
</evidence>
<keyword evidence="11" id="KW-0349">Heme</keyword>
<feature type="domain" description="Globin" evidence="13">
    <location>
        <begin position="1"/>
        <end position="133"/>
    </location>
</feature>
<dbReference type="Proteomes" id="UP001501237">
    <property type="component" value="Unassembled WGS sequence"/>
</dbReference>
<dbReference type="InterPro" id="IPR009050">
    <property type="entry name" value="Globin-like_sf"/>
</dbReference>
<comment type="cofactor">
    <cofactor evidence="2">
        <name>FAD</name>
        <dbReference type="ChEBI" id="CHEBI:57692"/>
    </cofactor>
</comment>
<evidence type="ECO:0000256" key="9">
    <source>
        <dbReference type="ARBA" id="ARBA00048649"/>
    </source>
</evidence>
<comment type="similarity">
    <text evidence="11">Belongs to the globin family.</text>
</comment>
<dbReference type="InterPro" id="IPR001433">
    <property type="entry name" value="OxRdtase_FAD/NAD-bd"/>
</dbReference>
<dbReference type="InterPro" id="IPR050415">
    <property type="entry name" value="MRET"/>
</dbReference>
<dbReference type="Gene3D" id="2.40.30.10">
    <property type="entry name" value="Translation factors"/>
    <property type="match status" value="1"/>
</dbReference>
<evidence type="ECO:0000256" key="1">
    <source>
        <dbReference type="ARBA" id="ARBA00001970"/>
    </source>
</evidence>
<evidence type="ECO:0000256" key="8">
    <source>
        <dbReference type="ARBA" id="ARBA00023027"/>
    </source>
</evidence>
<protein>
    <recommendedName>
        <fullName evidence="4">nitric oxide dioxygenase</fullName>
        <ecNumber evidence="4">1.14.12.17</ecNumber>
    </recommendedName>
</protein>
<feature type="domain" description="FAD-binding FR-type" evidence="14">
    <location>
        <begin position="140"/>
        <end position="240"/>
    </location>
</feature>
<gene>
    <name evidence="15" type="ORF">GCM10010468_05590</name>
</gene>
<keyword evidence="6" id="KW-0521">NADP</keyword>
<dbReference type="InterPro" id="IPR008333">
    <property type="entry name" value="Cbr1-like_FAD-bd_dom"/>
</dbReference>
<dbReference type="Pfam" id="PF00970">
    <property type="entry name" value="FAD_binding_6"/>
    <property type="match status" value="1"/>
</dbReference>
<dbReference type="PROSITE" id="PS51384">
    <property type="entry name" value="FAD_FR"/>
    <property type="match status" value="1"/>
</dbReference>
<dbReference type="SUPFAM" id="SSF46458">
    <property type="entry name" value="Globin-like"/>
    <property type="match status" value="1"/>
</dbReference>
<dbReference type="CDD" id="cd19753">
    <property type="entry name" value="Mb-like_oxidoreductase"/>
    <property type="match status" value="1"/>
</dbReference>
<feature type="compositionally biased region" description="Basic residues" evidence="12">
    <location>
        <begin position="406"/>
        <end position="420"/>
    </location>
</feature>
<keyword evidence="11" id="KW-0479">Metal-binding</keyword>
<reference evidence="16" key="1">
    <citation type="journal article" date="2019" name="Int. J. Syst. Evol. Microbiol.">
        <title>The Global Catalogue of Microorganisms (GCM) 10K type strain sequencing project: providing services to taxonomists for standard genome sequencing and annotation.</title>
        <authorList>
            <consortium name="The Broad Institute Genomics Platform"/>
            <consortium name="The Broad Institute Genome Sequencing Center for Infectious Disease"/>
            <person name="Wu L."/>
            <person name="Ma J."/>
        </authorList>
    </citation>
    <scope>NUCLEOTIDE SEQUENCE [LARGE SCALE GENOMIC DNA]</scope>
    <source>
        <strain evidence="16">JCM 9377</strain>
    </source>
</reference>
<evidence type="ECO:0000256" key="2">
    <source>
        <dbReference type="ARBA" id="ARBA00001974"/>
    </source>
</evidence>
<dbReference type="InterPro" id="IPR000971">
    <property type="entry name" value="Globin"/>
</dbReference>
<evidence type="ECO:0000313" key="16">
    <source>
        <dbReference type="Proteomes" id="UP001501237"/>
    </source>
</evidence>
<dbReference type="InterPro" id="IPR017927">
    <property type="entry name" value="FAD-bd_FR_type"/>
</dbReference>
<evidence type="ECO:0000256" key="5">
    <source>
        <dbReference type="ARBA" id="ARBA00022714"/>
    </source>
</evidence>
<name>A0ABP6Q3C2_9ACTN</name>
<evidence type="ECO:0000256" key="11">
    <source>
        <dbReference type="RuleBase" id="RU000356"/>
    </source>
</evidence>
<comment type="catalytic activity">
    <reaction evidence="10">
        <text>2 nitric oxide + NADPH + 2 O2 = 2 nitrate + NADP(+) + H(+)</text>
        <dbReference type="Rhea" id="RHEA:19465"/>
        <dbReference type="ChEBI" id="CHEBI:15378"/>
        <dbReference type="ChEBI" id="CHEBI:15379"/>
        <dbReference type="ChEBI" id="CHEBI:16480"/>
        <dbReference type="ChEBI" id="CHEBI:17632"/>
        <dbReference type="ChEBI" id="CHEBI:57783"/>
        <dbReference type="ChEBI" id="CHEBI:58349"/>
        <dbReference type="EC" id="1.14.12.17"/>
    </reaction>
</comment>
<proteinExistence type="inferred from homology"/>
<keyword evidence="7" id="KW-0411">Iron-sulfur</keyword>
<comment type="similarity">
    <text evidence="3">In the C-terminal section; belongs to the flavoprotein pyridine nucleotide cytochrome reductase family.</text>
</comment>
<accession>A0ABP6Q3C2</accession>
<evidence type="ECO:0000313" key="15">
    <source>
        <dbReference type="EMBL" id="GAA3195378.1"/>
    </source>
</evidence>
<comment type="catalytic activity">
    <reaction evidence="9">
        <text>2 nitric oxide + NADH + 2 O2 = 2 nitrate + NAD(+) + H(+)</text>
        <dbReference type="Rhea" id="RHEA:19469"/>
        <dbReference type="ChEBI" id="CHEBI:15378"/>
        <dbReference type="ChEBI" id="CHEBI:15379"/>
        <dbReference type="ChEBI" id="CHEBI:16480"/>
        <dbReference type="ChEBI" id="CHEBI:17632"/>
        <dbReference type="ChEBI" id="CHEBI:57540"/>
        <dbReference type="ChEBI" id="CHEBI:57945"/>
        <dbReference type="EC" id="1.14.12.17"/>
    </reaction>
</comment>
<keyword evidence="11" id="KW-0408">Iron</keyword>
<dbReference type="InterPro" id="IPR012292">
    <property type="entry name" value="Globin/Proto"/>
</dbReference>
<evidence type="ECO:0000256" key="4">
    <source>
        <dbReference type="ARBA" id="ARBA00012229"/>
    </source>
</evidence>
<evidence type="ECO:0000259" key="14">
    <source>
        <dbReference type="PROSITE" id="PS51384"/>
    </source>
</evidence>
<dbReference type="SUPFAM" id="SSF63380">
    <property type="entry name" value="Riboflavin synthase domain-like"/>
    <property type="match status" value="1"/>
</dbReference>
<keyword evidence="8" id="KW-0520">NAD</keyword>
<dbReference type="SUPFAM" id="SSF52343">
    <property type="entry name" value="Ferredoxin reductase-like, C-terminal NADP-linked domain"/>
    <property type="match status" value="1"/>
</dbReference>
<dbReference type="PANTHER" id="PTHR47354">
    <property type="entry name" value="NADH OXIDOREDUCTASE HCR"/>
    <property type="match status" value="1"/>
</dbReference>
<dbReference type="Gene3D" id="3.40.50.80">
    <property type="entry name" value="Nucleotide-binding domain of ferredoxin-NADP reductase (FNR) module"/>
    <property type="match status" value="1"/>
</dbReference>
<evidence type="ECO:0000256" key="3">
    <source>
        <dbReference type="ARBA" id="ARBA00006401"/>
    </source>
</evidence>
<dbReference type="InterPro" id="IPR039261">
    <property type="entry name" value="FNR_nucleotide-bd"/>
</dbReference>
<dbReference type="PROSITE" id="PS01033">
    <property type="entry name" value="GLOBIN"/>
    <property type="match status" value="1"/>
</dbReference>
<keyword evidence="11" id="KW-0813">Transport</keyword>
<sequence length="420" mass="46463">MSLNPRIVKESFALIEPHTERASAYFYGRLFAESPRLRALFPPAMDLQRDRLFRALTTVVWSLDSPDALASYLSQLGRDHRKYGVFDEHYAAVGGALLATIRKFLGDAWNAEVEEAWTAAYTAAAGMMTSAAHADAEISPPWWIAEVVDHERRTPDVAVLTVRPGQPLPYTAGQHVTVQTSRWPRVWRPYSIANAPREDGLLRFHVRATPGGWVSGSLVRHTEVGHSVLLGPALGTMGLDPDSDRDILCVAGGTGLAPLKAIIEQVISMRQRRHIHLVVGARTRRDLYDLDDLRLLESTYPWLRVIPVVSEEPDFEGVQGMVSEVLGRLRDWSDHDAYVAGPTGMIAETVSRLGRLGVPPDRVHHDALHAELRRGCPHNPGYINAGPVEHSPAQPDPEPTGPVPAARHHRVSRPVRRPPA</sequence>
<evidence type="ECO:0000259" key="13">
    <source>
        <dbReference type="PROSITE" id="PS01033"/>
    </source>
</evidence>
<dbReference type="PRINTS" id="PR00371">
    <property type="entry name" value="FPNCR"/>
</dbReference>
<keyword evidence="5" id="KW-0001">2Fe-2S</keyword>
<organism evidence="15 16">
    <name type="scientific">Actinocorallia longicatena</name>
    <dbReference type="NCBI Taxonomy" id="111803"/>
    <lineage>
        <taxon>Bacteria</taxon>
        <taxon>Bacillati</taxon>
        <taxon>Actinomycetota</taxon>
        <taxon>Actinomycetes</taxon>
        <taxon>Streptosporangiales</taxon>
        <taxon>Thermomonosporaceae</taxon>
        <taxon>Actinocorallia</taxon>
    </lineage>
</organism>
<comment type="caution">
    <text evidence="15">The sequence shown here is derived from an EMBL/GenBank/DDBJ whole genome shotgun (WGS) entry which is preliminary data.</text>
</comment>
<dbReference type="PANTHER" id="PTHR47354:SF5">
    <property type="entry name" value="PROTEIN RFBI"/>
    <property type="match status" value="1"/>
</dbReference>
<comment type="cofactor">
    <cofactor evidence="1">
        <name>heme b</name>
        <dbReference type="ChEBI" id="CHEBI:60344"/>
    </cofactor>
</comment>
<evidence type="ECO:0000256" key="7">
    <source>
        <dbReference type="ARBA" id="ARBA00023014"/>
    </source>
</evidence>
<dbReference type="PRINTS" id="PR00410">
    <property type="entry name" value="PHEHYDRXLASE"/>
</dbReference>
<keyword evidence="11" id="KW-0561">Oxygen transport</keyword>
<evidence type="ECO:0000256" key="6">
    <source>
        <dbReference type="ARBA" id="ARBA00022857"/>
    </source>
</evidence>
<dbReference type="Pfam" id="PF00042">
    <property type="entry name" value="Globin"/>
    <property type="match status" value="1"/>
</dbReference>
<evidence type="ECO:0000256" key="10">
    <source>
        <dbReference type="ARBA" id="ARBA00049433"/>
    </source>
</evidence>
<dbReference type="InterPro" id="IPR001709">
    <property type="entry name" value="Flavoprot_Pyr_Nucl_cyt_Rdtase"/>
</dbReference>
<dbReference type="Gene3D" id="1.10.490.10">
    <property type="entry name" value="Globins"/>
    <property type="match status" value="1"/>
</dbReference>
<keyword evidence="16" id="KW-1185">Reference proteome</keyword>
<dbReference type="InterPro" id="IPR017938">
    <property type="entry name" value="Riboflavin_synthase-like_b-brl"/>
</dbReference>